<evidence type="ECO:0000256" key="2">
    <source>
        <dbReference type="SAM" id="SignalP"/>
    </source>
</evidence>
<dbReference type="Proteomes" id="UP000008021">
    <property type="component" value="Chromosome 11"/>
</dbReference>
<keyword evidence="4" id="KW-1185">Reference proteome</keyword>
<feature type="region of interest" description="Disordered" evidence="1">
    <location>
        <begin position="52"/>
        <end position="74"/>
    </location>
</feature>
<proteinExistence type="predicted"/>
<dbReference type="AlphaFoldDB" id="A0A0E0F3G6"/>
<dbReference type="Gramene" id="OMERI11G05280.1">
    <property type="protein sequence ID" value="OMERI11G05280.1"/>
    <property type="gene ID" value="OMERI11G05280"/>
</dbReference>
<feature type="signal peptide" evidence="2">
    <location>
        <begin position="1"/>
        <end position="26"/>
    </location>
</feature>
<accession>A0A0E0F3G6</accession>
<evidence type="ECO:0000313" key="3">
    <source>
        <dbReference type="EnsemblPlants" id="OMERI11G05280.1"/>
    </source>
</evidence>
<feature type="compositionally biased region" description="Gly residues" evidence="1">
    <location>
        <begin position="54"/>
        <end position="74"/>
    </location>
</feature>
<evidence type="ECO:0008006" key="5">
    <source>
        <dbReference type="Google" id="ProtNLM"/>
    </source>
</evidence>
<dbReference type="InterPro" id="IPR010800">
    <property type="entry name" value="GRP"/>
</dbReference>
<keyword evidence="2" id="KW-0732">Signal</keyword>
<name>A0A0E0F3G6_9ORYZ</name>
<reference evidence="3" key="1">
    <citation type="submission" date="2015-04" db="UniProtKB">
        <authorList>
            <consortium name="EnsemblPlants"/>
        </authorList>
    </citation>
    <scope>IDENTIFICATION</scope>
</reference>
<sequence>MAAKFPILLGVILATLLLVSHDVAHAAEQAGPSEPQLPEGYGSGYMQPGYRGAYTGGGGNGQNGGGGSGYYHNP</sequence>
<organism evidence="3">
    <name type="scientific">Oryza meridionalis</name>
    <dbReference type="NCBI Taxonomy" id="40149"/>
    <lineage>
        <taxon>Eukaryota</taxon>
        <taxon>Viridiplantae</taxon>
        <taxon>Streptophyta</taxon>
        <taxon>Embryophyta</taxon>
        <taxon>Tracheophyta</taxon>
        <taxon>Spermatophyta</taxon>
        <taxon>Magnoliopsida</taxon>
        <taxon>Liliopsida</taxon>
        <taxon>Poales</taxon>
        <taxon>Poaceae</taxon>
        <taxon>BOP clade</taxon>
        <taxon>Oryzoideae</taxon>
        <taxon>Oryzeae</taxon>
        <taxon>Oryzinae</taxon>
        <taxon>Oryza</taxon>
    </lineage>
</organism>
<dbReference type="EnsemblPlants" id="OMERI11G05280.1">
    <property type="protein sequence ID" value="OMERI11G05280.1"/>
    <property type="gene ID" value="OMERI11G05280"/>
</dbReference>
<evidence type="ECO:0000256" key="1">
    <source>
        <dbReference type="SAM" id="MobiDB-lite"/>
    </source>
</evidence>
<reference evidence="3" key="2">
    <citation type="submission" date="2018-05" db="EMBL/GenBank/DDBJ databases">
        <title>OmerRS3 (Oryza meridionalis Reference Sequence Version 3).</title>
        <authorList>
            <person name="Zhang J."/>
            <person name="Kudrna D."/>
            <person name="Lee S."/>
            <person name="Talag J."/>
            <person name="Welchert J."/>
            <person name="Wing R.A."/>
        </authorList>
    </citation>
    <scope>NUCLEOTIDE SEQUENCE [LARGE SCALE GENOMIC DNA]</scope>
    <source>
        <strain evidence="3">cv. OR44</strain>
    </source>
</reference>
<feature type="chain" id="PRO_5002358905" description="Glycine-rich protein" evidence="2">
    <location>
        <begin position="27"/>
        <end position="74"/>
    </location>
</feature>
<evidence type="ECO:0000313" key="4">
    <source>
        <dbReference type="Proteomes" id="UP000008021"/>
    </source>
</evidence>
<protein>
    <recommendedName>
        <fullName evidence="5">Glycine-rich protein</fullName>
    </recommendedName>
</protein>
<dbReference type="HOGENOM" id="CLU_2691902_0_0_1"/>
<dbReference type="Pfam" id="PF07172">
    <property type="entry name" value="GRP"/>
    <property type="match status" value="1"/>
</dbReference>